<reference evidence="1" key="1">
    <citation type="journal article" date="2020" name="Phytopathology">
        <title>Genome Sequence Resources of Colletotrichum truncatum, C. plurivorum, C. musicola, and C. sojae: Four Species Pathogenic to Soybean (Glycine max).</title>
        <authorList>
            <person name="Rogerio F."/>
            <person name="Boufleur T.R."/>
            <person name="Ciampi-Guillardi M."/>
            <person name="Sukno S.A."/>
            <person name="Thon M.R."/>
            <person name="Massola Junior N.S."/>
            <person name="Baroncelli R."/>
        </authorList>
    </citation>
    <scope>NUCLEOTIDE SEQUENCE</scope>
    <source>
        <strain evidence="1">LFN0074</strain>
    </source>
</reference>
<proteinExistence type="predicted"/>
<dbReference type="AlphaFoldDB" id="A0A8H6NU54"/>
<accession>A0A8H6NU54</accession>
<dbReference type="EMBL" id="WIGM01000065">
    <property type="protein sequence ID" value="KAF6842599.1"/>
    <property type="molecule type" value="Genomic_DNA"/>
</dbReference>
<name>A0A8H6NU54_9PEZI</name>
<gene>
    <name evidence="1" type="ORF">CMUS01_02915</name>
</gene>
<dbReference type="Proteomes" id="UP000639643">
    <property type="component" value="Unassembled WGS sequence"/>
</dbReference>
<sequence>MGSFQMSDAYIWYYNENGRERRSGLPALEIGNNRALLIPVEVYCRFSKDGGNTLYPEPTVFGCIVSIRLSAFDISRMKQNAGLKPEDACDGCRW</sequence>
<evidence type="ECO:0000313" key="1">
    <source>
        <dbReference type="EMBL" id="KAF6842599.1"/>
    </source>
</evidence>
<keyword evidence="2" id="KW-1185">Reference proteome</keyword>
<comment type="caution">
    <text evidence="1">The sequence shown here is derived from an EMBL/GenBank/DDBJ whole genome shotgun (WGS) entry which is preliminary data.</text>
</comment>
<evidence type="ECO:0000313" key="2">
    <source>
        <dbReference type="Proteomes" id="UP000639643"/>
    </source>
</evidence>
<protein>
    <submittedName>
        <fullName evidence="1">Uncharacterized protein</fullName>
    </submittedName>
</protein>
<organism evidence="1 2">
    <name type="scientific">Colletotrichum musicola</name>
    <dbReference type="NCBI Taxonomy" id="2175873"/>
    <lineage>
        <taxon>Eukaryota</taxon>
        <taxon>Fungi</taxon>
        <taxon>Dikarya</taxon>
        <taxon>Ascomycota</taxon>
        <taxon>Pezizomycotina</taxon>
        <taxon>Sordariomycetes</taxon>
        <taxon>Hypocreomycetidae</taxon>
        <taxon>Glomerellales</taxon>
        <taxon>Glomerellaceae</taxon>
        <taxon>Colletotrichum</taxon>
        <taxon>Colletotrichum orchidearum species complex</taxon>
    </lineage>
</organism>